<dbReference type="Proteomes" id="UP000032544">
    <property type="component" value="Unassembled WGS sequence"/>
</dbReference>
<dbReference type="InterPro" id="IPR005801">
    <property type="entry name" value="ADC_synthase"/>
</dbReference>
<dbReference type="Gene3D" id="3.60.120.10">
    <property type="entry name" value="Anthranilate synthase"/>
    <property type="match status" value="1"/>
</dbReference>
<dbReference type="PANTHER" id="PTHR11236:SF50">
    <property type="entry name" value="AMINODEOXYCHORISMATE SYNTHASE COMPONENT 1"/>
    <property type="match status" value="1"/>
</dbReference>
<dbReference type="GO" id="GO:0046820">
    <property type="term" value="F:4-amino-4-deoxychorismate synthase activity"/>
    <property type="evidence" value="ECO:0007669"/>
    <property type="project" value="TreeGrafter"/>
</dbReference>
<dbReference type="PRINTS" id="PR00095">
    <property type="entry name" value="ANTSNTHASEI"/>
</dbReference>
<dbReference type="PATRIC" id="fig|1544798.3.peg.3106"/>
<dbReference type="InterPro" id="IPR019999">
    <property type="entry name" value="Anth_synth_I-like"/>
</dbReference>
<comment type="caution">
    <text evidence="2">The sequence shown here is derived from an EMBL/GenBank/DDBJ whole genome shotgun (WGS) entry which is preliminary data.</text>
</comment>
<dbReference type="InterPro" id="IPR015890">
    <property type="entry name" value="Chorismate_C"/>
</dbReference>
<evidence type="ECO:0000313" key="2">
    <source>
        <dbReference type="EMBL" id="KJF43470.1"/>
    </source>
</evidence>
<dbReference type="AlphaFoldDB" id="A0A0D8J8Z6"/>
<dbReference type="STRING" id="1544798.LH29_14710"/>
<name>A0A0D8J8Z6_9BACT</name>
<dbReference type="NCBIfam" id="NF005486">
    <property type="entry name" value="PRK07093.1"/>
    <property type="match status" value="1"/>
</dbReference>
<proteinExistence type="predicted"/>
<dbReference type="PANTHER" id="PTHR11236">
    <property type="entry name" value="AMINOBENZOATE/ANTHRANILATE SYNTHASE"/>
    <property type="match status" value="1"/>
</dbReference>
<protein>
    <recommendedName>
        <fullName evidence="1">Chorismate-utilising enzyme C-terminal domain-containing protein</fullName>
    </recommendedName>
</protein>
<keyword evidence="3" id="KW-1185">Reference proteome</keyword>
<dbReference type="EMBL" id="JRHC01000003">
    <property type="protein sequence ID" value="KJF43470.1"/>
    <property type="molecule type" value="Genomic_DNA"/>
</dbReference>
<evidence type="ECO:0000259" key="1">
    <source>
        <dbReference type="Pfam" id="PF00425"/>
    </source>
</evidence>
<evidence type="ECO:0000313" key="3">
    <source>
        <dbReference type="Proteomes" id="UP000032544"/>
    </source>
</evidence>
<accession>A0A0D8J8Z6</accession>
<dbReference type="Pfam" id="PF00425">
    <property type="entry name" value="Chorismate_bind"/>
    <property type="match status" value="1"/>
</dbReference>
<dbReference type="RefSeq" id="WP_262485562.1">
    <property type="nucleotide sequence ID" value="NZ_JRHC01000003.1"/>
</dbReference>
<dbReference type="GO" id="GO:0000162">
    <property type="term" value="P:L-tryptophan biosynthetic process"/>
    <property type="evidence" value="ECO:0007669"/>
    <property type="project" value="TreeGrafter"/>
</dbReference>
<feature type="domain" description="Chorismate-utilising enzyme C-terminal" evidence="1">
    <location>
        <begin position="73"/>
        <end position="316"/>
    </location>
</feature>
<organism evidence="2 3">
    <name type="scientific">Draconibacterium sediminis</name>
    <dbReference type="NCBI Taxonomy" id="1544798"/>
    <lineage>
        <taxon>Bacteria</taxon>
        <taxon>Pseudomonadati</taxon>
        <taxon>Bacteroidota</taxon>
        <taxon>Bacteroidia</taxon>
        <taxon>Marinilabiliales</taxon>
        <taxon>Prolixibacteraceae</taxon>
        <taxon>Draconibacterium</taxon>
    </lineage>
</organism>
<gene>
    <name evidence="2" type="ORF">LH29_14710</name>
</gene>
<dbReference type="SUPFAM" id="SSF56322">
    <property type="entry name" value="ADC synthase"/>
    <property type="match status" value="1"/>
</dbReference>
<reference evidence="2 3" key="1">
    <citation type="submission" date="2014-09" db="EMBL/GenBank/DDBJ databases">
        <title>Draft Genome Sequence of Draconibacterium sp. JN14CK-3.</title>
        <authorList>
            <person name="Dong C."/>
            <person name="Lai Q."/>
            <person name="Shao Z."/>
        </authorList>
    </citation>
    <scope>NUCLEOTIDE SEQUENCE [LARGE SCALE GENOMIC DNA]</scope>
    <source>
        <strain evidence="2 3">JN14CK-3</strain>
    </source>
</reference>
<sequence>MKENGKIIAEMNKRGRRNEPFVFVIDFNTTTAKLFRPEETDKIWWQANEQSNFARPATEKKEIQWETEPVSFSHYKKGFDLVQQHIHNGDTYLLNYTQSTRVKTNLSPEEIFHHSEARYKVLLKDEFVCFSPERFVQIDAGKISSYPMKGTMDASLPNAKERILNDSKELAEHNTIVDLIRNDLSLVAENVTVEKFRYLERLKTNQRDLWQVSSKISGHLPENYTEQIGDILFKMLPAGSICGAPKKKTVEIIKAAENYDRGFYTGIFGYFDGHNLDSCVLIRYIEIQGDELIYKSGGGITFLSNAESEYEELVKKVYIPVFRKD</sequence>